<name>A0AA38IX71_9CUCU</name>
<accession>A0AA38IX71</accession>
<protein>
    <submittedName>
        <fullName evidence="1">Uncharacterized protein</fullName>
    </submittedName>
</protein>
<proteinExistence type="predicted"/>
<sequence>MTTSIMTTNCNIPDDVLRKYNKTTGSFIPTKSSERYHKEYKQFCDWRRENAVSKINEEIMLAYLFDMSKKMFSSLLRSKYSMVRPLLQIYENVDISGFSKFRAFLIKQSVSYQPKQAKTLTIEDLVKFVEEAPDQQYLLAKIVDLTAIAGGCRREDYEEIYEMSLDDIEETSASSSSTLHDGIPRVEIIGNTDCTINV</sequence>
<dbReference type="Proteomes" id="UP001168821">
    <property type="component" value="Unassembled WGS sequence"/>
</dbReference>
<evidence type="ECO:0000313" key="2">
    <source>
        <dbReference type="Proteomes" id="UP001168821"/>
    </source>
</evidence>
<dbReference type="EMBL" id="JALNTZ010000002">
    <property type="protein sequence ID" value="KAJ3661976.1"/>
    <property type="molecule type" value="Genomic_DNA"/>
</dbReference>
<gene>
    <name evidence="1" type="ORF">Zmor_006346</name>
</gene>
<reference evidence="1" key="1">
    <citation type="journal article" date="2023" name="G3 (Bethesda)">
        <title>Whole genome assemblies of Zophobas morio and Tenebrio molitor.</title>
        <authorList>
            <person name="Kaur S."/>
            <person name="Stinson S.A."/>
            <person name="diCenzo G.C."/>
        </authorList>
    </citation>
    <scope>NUCLEOTIDE SEQUENCE</scope>
    <source>
        <strain evidence="1">QUZm001</strain>
    </source>
</reference>
<organism evidence="1 2">
    <name type="scientific">Zophobas morio</name>
    <dbReference type="NCBI Taxonomy" id="2755281"/>
    <lineage>
        <taxon>Eukaryota</taxon>
        <taxon>Metazoa</taxon>
        <taxon>Ecdysozoa</taxon>
        <taxon>Arthropoda</taxon>
        <taxon>Hexapoda</taxon>
        <taxon>Insecta</taxon>
        <taxon>Pterygota</taxon>
        <taxon>Neoptera</taxon>
        <taxon>Endopterygota</taxon>
        <taxon>Coleoptera</taxon>
        <taxon>Polyphaga</taxon>
        <taxon>Cucujiformia</taxon>
        <taxon>Tenebrionidae</taxon>
        <taxon>Zophobas</taxon>
    </lineage>
</organism>
<dbReference type="AlphaFoldDB" id="A0AA38IX71"/>
<keyword evidence="2" id="KW-1185">Reference proteome</keyword>
<comment type="caution">
    <text evidence="1">The sequence shown here is derived from an EMBL/GenBank/DDBJ whole genome shotgun (WGS) entry which is preliminary data.</text>
</comment>
<evidence type="ECO:0000313" key="1">
    <source>
        <dbReference type="EMBL" id="KAJ3661976.1"/>
    </source>
</evidence>